<comment type="cofactor">
    <cofactor evidence="1 6 7">
        <name>pyridoxal 5'-phosphate</name>
        <dbReference type="ChEBI" id="CHEBI:597326"/>
    </cofactor>
</comment>
<comment type="similarity">
    <text evidence="2 7">Belongs to the group II decarboxylase family.</text>
</comment>
<feature type="modified residue" description="N6-(pyridoxal phosphate)lysine" evidence="6">
    <location>
        <position position="296"/>
    </location>
</feature>
<dbReference type="EMBL" id="LR962863">
    <property type="protein sequence ID" value="CAD7359406.1"/>
    <property type="molecule type" value="Genomic_DNA"/>
</dbReference>
<dbReference type="InterPro" id="IPR015422">
    <property type="entry name" value="PyrdxlP-dep_Trfase_small"/>
</dbReference>
<evidence type="ECO:0000256" key="6">
    <source>
        <dbReference type="PIRSR" id="PIRSR602129-50"/>
    </source>
</evidence>
<dbReference type="GO" id="GO:0004058">
    <property type="term" value="F:aromatic-L-amino-acid decarboxylase activity"/>
    <property type="evidence" value="ECO:0007669"/>
    <property type="project" value="UniProtKB-ARBA"/>
</dbReference>
<gene>
    <name evidence="9" type="primary">ddc</name>
    <name evidence="9" type="ORF">NCTC12218_01051</name>
</gene>
<keyword evidence="3" id="KW-0210">Decarboxylase</keyword>
<evidence type="ECO:0000313" key="9">
    <source>
        <dbReference type="EMBL" id="SUM88285.1"/>
    </source>
</evidence>
<dbReference type="AlphaFoldDB" id="A0A7Z7QPE6"/>
<dbReference type="GeneID" id="93789761"/>
<keyword evidence="5 7" id="KW-0456">Lyase</keyword>
<dbReference type="InterPro" id="IPR002129">
    <property type="entry name" value="PyrdxlP-dep_de-COase"/>
</dbReference>
<dbReference type="SMR" id="A0A7Z7QPE6"/>
<evidence type="ECO:0000256" key="4">
    <source>
        <dbReference type="ARBA" id="ARBA00022898"/>
    </source>
</evidence>
<evidence type="ECO:0000313" key="10">
    <source>
        <dbReference type="Proteomes" id="UP000264146"/>
    </source>
</evidence>
<evidence type="ECO:0000313" key="8">
    <source>
        <dbReference type="EMBL" id="CAD7359406.1"/>
    </source>
</evidence>
<dbReference type="EMBL" id="UHEF01000001">
    <property type="protein sequence ID" value="SUM88285.1"/>
    <property type="molecule type" value="Genomic_DNA"/>
</dbReference>
<dbReference type="Gene3D" id="3.40.640.10">
    <property type="entry name" value="Type I PLP-dependent aspartate aminotransferase-like (Major domain)"/>
    <property type="match status" value="1"/>
</dbReference>
<keyword evidence="4 6" id="KW-0663">Pyridoxal phosphate</keyword>
<dbReference type="GO" id="GO:0033983">
    <property type="term" value="F:diaminobutyrate decarboxylase activity"/>
    <property type="evidence" value="ECO:0007669"/>
    <property type="project" value="UniProtKB-EC"/>
</dbReference>
<dbReference type="EC" id="4.1.1.86" evidence="9"/>
<accession>A0A7Z7QPE6</accession>
<dbReference type="PANTHER" id="PTHR11999:SF70">
    <property type="entry name" value="MIP05841P"/>
    <property type="match status" value="1"/>
</dbReference>
<dbReference type="Gene3D" id="3.90.1150.10">
    <property type="entry name" value="Aspartate Aminotransferase, domain 1"/>
    <property type="match status" value="1"/>
</dbReference>
<evidence type="ECO:0000256" key="2">
    <source>
        <dbReference type="ARBA" id="ARBA00009533"/>
    </source>
</evidence>
<organism evidence="9">
    <name type="scientific">Staphylococcus schleiferi</name>
    <dbReference type="NCBI Taxonomy" id="1295"/>
    <lineage>
        <taxon>Bacteria</taxon>
        <taxon>Bacillati</taxon>
        <taxon>Bacillota</taxon>
        <taxon>Bacilli</taxon>
        <taxon>Bacillales</taxon>
        <taxon>Staphylococcaceae</taxon>
        <taxon>Staphylococcus</taxon>
    </lineage>
</organism>
<dbReference type="GO" id="GO:0006520">
    <property type="term" value="P:amino acid metabolic process"/>
    <property type="evidence" value="ECO:0007669"/>
    <property type="project" value="InterPro"/>
</dbReference>
<dbReference type="InterPro" id="IPR015424">
    <property type="entry name" value="PyrdxlP-dep_Trfase"/>
</dbReference>
<reference evidence="9" key="1">
    <citation type="submission" date="2018-06" db="EMBL/GenBank/DDBJ databases">
        <authorList>
            <consortium name="Pathogen Informatics"/>
            <person name="Doyle S."/>
        </authorList>
    </citation>
    <scope>NUCLEOTIDE SEQUENCE [LARGE SCALE GENOMIC DNA]</scope>
    <source>
        <strain evidence="9">NCTC12218</strain>
    </source>
</reference>
<protein>
    <submittedName>
        <fullName evidence="9">Pyridoxal-deC</fullName>
        <ecNumber evidence="9">4.1.1.86</ecNumber>
    </submittedName>
</protein>
<name>A0A7Z7QPE6_STASC</name>
<reference evidence="8 10" key="2">
    <citation type="submission" date="2020-11" db="EMBL/GenBank/DDBJ databases">
        <authorList>
            <consortium name="Pathogen Informatics"/>
        </authorList>
    </citation>
    <scope>NUCLEOTIDE SEQUENCE [LARGE SCALE GENOMIC DNA]</scope>
    <source>
        <strain evidence="8 10">NCTC12218</strain>
    </source>
</reference>
<evidence type="ECO:0000256" key="5">
    <source>
        <dbReference type="ARBA" id="ARBA00023239"/>
    </source>
</evidence>
<dbReference type="InterPro" id="IPR010977">
    <property type="entry name" value="Aromatic_deC"/>
</dbReference>
<dbReference type="PANTHER" id="PTHR11999">
    <property type="entry name" value="GROUP II PYRIDOXAL-5-PHOSPHATE DECARBOXYLASE"/>
    <property type="match status" value="1"/>
</dbReference>
<evidence type="ECO:0000256" key="3">
    <source>
        <dbReference type="ARBA" id="ARBA00022793"/>
    </source>
</evidence>
<dbReference type="InterPro" id="IPR015421">
    <property type="entry name" value="PyrdxlP-dep_Trfase_major"/>
</dbReference>
<dbReference type="PRINTS" id="PR00800">
    <property type="entry name" value="YHDCRBOXLASE"/>
</dbReference>
<dbReference type="GO" id="GO:0030170">
    <property type="term" value="F:pyridoxal phosphate binding"/>
    <property type="evidence" value="ECO:0007669"/>
    <property type="project" value="InterPro"/>
</dbReference>
<dbReference type="RefSeq" id="WP_016425421.1">
    <property type="nucleotide sequence ID" value="NZ_CABKRV010000001.1"/>
</dbReference>
<evidence type="ECO:0000256" key="1">
    <source>
        <dbReference type="ARBA" id="ARBA00001933"/>
    </source>
</evidence>
<dbReference type="GO" id="GO:0019752">
    <property type="term" value="P:carboxylic acid metabolic process"/>
    <property type="evidence" value="ECO:0007669"/>
    <property type="project" value="InterPro"/>
</dbReference>
<dbReference type="SUPFAM" id="SSF53383">
    <property type="entry name" value="PLP-dependent transferases"/>
    <property type="match status" value="1"/>
</dbReference>
<evidence type="ECO:0000256" key="7">
    <source>
        <dbReference type="RuleBase" id="RU000382"/>
    </source>
</evidence>
<dbReference type="Gene3D" id="3.90.1150.170">
    <property type="match status" value="1"/>
</dbReference>
<sequence length="473" mass="53810">MNDEQNQMHKIQEEEILKLTNQFVNKIFKHYNQGDFNAKRGFLNRQEIRKPFNLSSIQSQGRPIEEVMKEEIDALELDANLRHPRYYGFIPGPAEYVSWLGDMIATSYNSHVGGWHLAPGASAMEKEVIHWAIQQVGLKGEHAGGILESGGTMAGFTALAAARDAKVSVNDISKATVYMTRQTHTANHKALHLLGIPKENWRYVDTESFQMQSDDLERQIQADQEKGLIPIIVIGTCGTTNTGAIDPLDQIARICEKYQLWFHVDGAYGASVVLSNQRHLAKGIEKADSIVWDGHKWLYQIYGIAFCLVKDIRYLLNTYRAGGEYLQDVESTTDKPDWWDMGPELTRPARGPRLWMTLQTFGTEKISAMINQSMKYAEWFEAQVKQSKRLELVTAASLGIVTFKVKAEQREESERKNILLSETLRKYNIAGIFTTMLNDENVLRICTISPEESLEDFKDMYQSIENTMDKLGM</sequence>
<dbReference type="Proteomes" id="UP000264146">
    <property type="component" value="Chromosome"/>
</dbReference>
<proteinExistence type="inferred from homology"/>
<dbReference type="Pfam" id="PF00282">
    <property type="entry name" value="Pyridoxal_deC"/>
    <property type="match status" value="1"/>
</dbReference>